<dbReference type="UniPathway" id="UPA00253">
    <property type="reaction ID" value="UER00326"/>
</dbReference>
<keyword evidence="15" id="KW-1185">Reference proteome</keyword>
<evidence type="ECO:0000313" key="14">
    <source>
        <dbReference type="EMBL" id="ATX80684.1"/>
    </source>
</evidence>
<reference evidence="14 15" key="1">
    <citation type="submission" date="2016-12" db="EMBL/GenBank/DDBJ databases">
        <title>Isolation and genomic insights into novel planktonic Zetaproteobacteria from stratified waters of the Chesapeake Bay.</title>
        <authorList>
            <person name="McAllister S.M."/>
            <person name="Kato S."/>
            <person name="Chan C.S."/>
            <person name="Chiu B.K."/>
            <person name="Field E.K."/>
        </authorList>
    </citation>
    <scope>NUCLEOTIDE SEQUENCE [LARGE SCALE GENOMIC DNA]</scope>
    <source>
        <strain evidence="14 15">CP-5</strain>
    </source>
</reference>
<feature type="domain" description="Fumarate reductase/succinate dehydrogenase flavoprotein-like C-terminal" evidence="13">
    <location>
        <begin position="472"/>
        <end position="553"/>
    </location>
</feature>
<evidence type="ECO:0000259" key="12">
    <source>
        <dbReference type="Pfam" id="PF00890"/>
    </source>
</evidence>
<evidence type="ECO:0000256" key="1">
    <source>
        <dbReference type="ARBA" id="ARBA00001974"/>
    </source>
</evidence>
<keyword evidence="6 11" id="KW-0662">Pyridine nucleotide biosynthesis</keyword>
<proteinExistence type="inferred from homology"/>
<feature type="domain" description="FAD-dependent oxidoreductase 2 FAD-binding" evidence="12">
    <location>
        <begin position="48"/>
        <end position="424"/>
    </location>
</feature>
<dbReference type="InterPro" id="IPR036188">
    <property type="entry name" value="FAD/NAD-bd_sf"/>
</dbReference>
<dbReference type="InterPro" id="IPR003953">
    <property type="entry name" value="FAD-dep_OxRdtase_2_FAD-bd"/>
</dbReference>
<protein>
    <recommendedName>
        <fullName evidence="4 10">L-aspartate oxidase</fullName>
        <ecNumber evidence="4 10">1.4.3.16</ecNumber>
    </recommendedName>
</protein>
<dbReference type="Pfam" id="PF02910">
    <property type="entry name" value="Succ_DH_flav_C"/>
    <property type="match status" value="1"/>
</dbReference>
<evidence type="ECO:0000256" key="3">
    <source>
        <dbReference type="ARBA" id="ARBA00008562"/>
    </source>
</evidence>
<dbReference type="InterPro" id="IPR027477">
    <property type="entry name" value="Succ_DH/fumarate_Rdtase_cat_sf"/>
</dbReference>
<dbReference type="InterPro" id="IPR015939">
    <property type="entry name" value="Fum_Rdtase/Succ_DH_flav-like_C"/>
</dbReference>
<dbReference type="GO" id="GO:0005737">
    <property type="term" value="C:cytoplasm"/>
    <property type="evidence" value="ECO:0007669"/>
    <property type="project" value="UniProtKB-SubCell"/>
</dbReference>
<dbReference type="NCBIfam" id="TIGR00551">
    <property type="entry name" value="nadB"/>
    <property type="match status" value="1"/>
</dbReference>
<dbReference type="InterPro" id="IPR037099">
    <property type="entry name" value="Fum_R/Succ_DH_flav-like_C_sf"/>
</dbReference>
<dbReference type="InterPro" id="IPR005288">
    <property type="entry name" value="NadB"/>
</dbReference>
<dbReference type="EMBL" id="CP018799">
    <property type="protein sequence ID" value="ATX80684.1"/>
    <property type="molecule type" value="Genomic_DNA"/>
</dbReference>
<comment type="cofactor">
    <cofactor evidence="1 11">
        <name>FAD</name>
        <dbReference type="ChEBI" id="CHEBI:57692"/>
    </cofactor>
</comment>
<dbReference type="AlphaFoldDB" id="A0A2K8L6T7"/>
<keyword evidence="7 11" id="KW-0274">FAD</keyword>
<dbReference type="SUPFAM" id="SSF56425">
    <property type="entry name" value="Succinate dehydrogenase/fumarate reductase flavoprotein, catalytic domain"/>
    <property type="match status" value="1"/>
</dbReference>
<dbReference type="SUPFAM" id="SSF46977">
    <property type="entry name" value="Succinate dehydrogenase/fumarate reductase flavoprotein C-terminal domain"/>
    <property type="match status" value="1"/>
</dbReference>
<dbReference type="GO" id="GO:0034628">
    <property type="term" value="P:'de novo' NAD+ biosynthetic process from L-aspartate"/>
    <property type="evidence" value="ECO:0007669"/>
    <property type="project" value="TreeGrafter"/>
</dbReference>
<accession>A0A2K8L6T7</accession>
<dbReference type="Gene3D" id="3.90.700.10">
    <property type="entry name" value="Succinate dehydrogenase/fumarate reductase flavoprotein, catalytic domain"/>
    <property type="match status" value="1"/>
</dbReference>
<comment type="pathway">
    <text evidence="2 11">Cofactor biosynthesis; NAD(+) biosynthesis; iminoaspartate from L-aspartate (oxidase route): step 1/1.</text>
</comment>
<sequence length="566" mass="62036">MAKHGECASYTNPFIDSHPLLDEFFTPDTKSRVVLPSMSSSKKRLKADYLIIGSGAAGLLAARRLAEHGSVIIVNKDSFQDSSTWYAQGGIAGVLSDSDSVASHVQDTLAAGGGLCHPEVVQTVVERGRAIIDDLIAIGTRFDQTNGELHLTQEGGHSSRRIAHAQDATGRAIGEALLSKVAPHPNIRRLEQHTAIDLITTLRIGHGTINRCLGAYVLAPEGHVLTIEAGHTILATGGAGKVYLYTSNPHAASGDGIAMAWRAGAPVMNLEFIQFHPTCLFHRQGSNMLLSEALRGEGAHLVDSQGRRFMFDYDERGEMAPRDVVARAIDYEIKKQGADCMYLDARPIGRSQLLDHFPNIHERLLELGLDITSQPIPIVPAAHYICGGIKAEVNGRTEINALYAIGETACTGLHGANRLASNSLLECLVMADCCATDIINSEVPPPPPIPTWDDSGIVPETERIQIKQNWDEIRAMMSHYVGIVRSDERLRRAKRRLHVIREEIASYYWKHPVNQDLLELRNLELIAELIITSAQQRLESRGLHYSTDHTKTDAVGKDTILWPNTL</sequence>
<dbReference type="NCBIfam" id="NF006567">
    <property type="entry name" value="PRK09077.1"/>
    <property type="match status" value="1"/>
</dbReference>
<evidence type="ECO:0000256" key="9">
    <source>
        <dbReference type="ARBA" id="ARBA00048305"/>
    </source>
</evidence>
<dbReference type="PANTHER" id="PTHR42716">
    <property type="entry name" value="L-ASPARTATE OXIDASE"/>
    <property type="match status" value="1"/>
</dbReference>
<gene>
    <name evidence="14" type="ORF">Ga0123461_2281</name>
</gene>
<evidence type="ECO:0000256" key="11">
    <source>
        <dbReference type="RuleBase" id="RU362049"/>
    </source>
</evidence>
<evidence type="ECO:0000256" key="8">
    <source>
        <dbReference type="ARBA" id="ARBA00023002"/>
    </source>
</evidence>
<dbReference type="Proteomes" id="UP000231701">
    <property type="component" value="Chromosome"/>
</dbReference>
<keyword evidence="8 11" id="KW-0560">Oxidoreductase</keyword>
<comment type="subcellular location">
    <subcellularLocation>
        <location evidence="11">Cytoplasm</location>
    </subcellularLocation>
</comment>
<dbReference type="Pfam" id="PF00890">
    <property type="entry name" value="FAD_binding_2"/>
    <property type="match status" value="1"/>
</dbReference>
<dbReference type="KEGG" id="maes:Ga0123461_2281"/>
<evidence type="ECO:0000313" key="15">
    <source>
        <dbReference type="Proteomes" id="UP000231701"/>
    </source>
</evidence>
<dbReference type="GO" id="GO:0008734">
    <property type="term" value="F:L-aspartate oxidase activity"/>
    <property type="evidence" value="ECO:0007669"/>
    <property type="project" value="UniProtKB-UniRule"/>
</dbReference>
<evidence type="ECO:0000256" key="7">
    <source>
        <dbReference type="ARBA" id="ARBA00022827"/>
    </source>
</evidence>
<comment type="catalytic activity">
    <reaction evidence="9">
        <text>L-aspartate + O2 = iminosuccinate + H2O2</text>
        <dbReference type="Rhea" id="RHEA:25876"/>
        <dbReference type="ChEBI" id="CHEBI:15379"/>
        <dbReference type="ChEBI" id="CHEBI:16240"/>
        <dbReference type="ChEBI" id="CHEBI:29991"/>
        <dbReference type="ChEBI" id="CHEBI:77875"/>
        <dbReference type="EC" id="1.4.3.16"/>
    </reaction>
    <physiologicalReaction direction="left-to-right" evidence="9">
        <dbReference type="Rhea" id="RHEA:25877"/>
    </physiologicalReaction>
</comment>
<keyword evidence="5 11" id="KW-0285">Flavoprotein</keyword>
<dbReference type="PRINTS" id="PR00368">
    <property type="entry name" value="FADPNR"/>
</dbReference>
<dbReference type="Gene3D" id="3.50.50.60">
    <property type="entry name" value="FAD/NAD(P)-binding domain"/>
    <property type="match status" value="1"/>
</dbReference>
<evidence type="ECO:0000256" key="10">
    <source>
        <dbReference type="NCBIfam" id="TIGR00551"/>
    </source>
</evidence>
<evidence type="ECO:0000256" key="5">
    <source>
        <dbReference type="ARBA" id="ARBA00022630"/>
    </source>
</evidence>
<evidence type="ECO:0000259" key="13">
    <source>
        <dbReference type="Pfam" id="PF02910"/>
    </source>
</evidence>
<dbReference type="PRINTS" id="PR00411">
    <property type="entry name" value="PNDRDTASEI"/>
</dbReference>
<comment type="function">
    <text evidence="11">Catalyzes the oxidation of L-aspartate to iminoaspartate.</text>
</comment>
<dbReference type="FunFam" id="1.20.58.100:FF:000002">
    <property type="entry name" value="L-aspartate oxidase"/>
    <property type="match status" value="1"/>
</dbReference>
<dbReference type="PANTHER" id="PTHR42716:SF2">
    <property type="entry name" value="L-ASPARTATE OXIDASE, CHLOROPLASTIC"/>
    <property type="match status" value="1"/>
</dbReference>
<evidence type="ECO:0000256" key="2">
    <source>
        <dbReference type="ARBA" id="ARBA00004950"/>
    </source>
</evidence>
<organism evidence="14 15">
    <name type="scientific">Mariprofundus aestuarium</name>
    <dbReference type="NCBI Taxonomy" id="1921086"/>
    <lineage>
        <taxon>Bacteria</taxon>
        <taxon>Pseudomonadati</taxon>
        <taxon>Pseudomonadota</taxon>
        <taxon>Candidatius Mariprofundia</taxon>
        <taxon>Mariprofundales</taxon>
        <taxon>Mariprofundaceae</taxon>
        <taxon>Mariprofundus</taxon>
    </lineage>
</organism>
<dbReference type="Gene3D" id="1.20.58.100">
    <property type="entry name" value="Fumarate reductase/succinate dehydrogenase flavoprotein-like, C-terminal domain"/>
    <property type="match status" value="1"/>
</dbReference>
<name>A0A2K8L6T7_MARES</name>
<evidence type="ECO:0000256" key="4">
    <source>
        <dbReference type="ARBA" id="ARBA00012173"/>
    </source>
</evidence>
<dbReference type="FunFam" id="3.90.700.10:FF:000002">
    <property type="entry name" value="L-aspartate oxidase"/>
    <property type="match status" value="1"/>
</dbReference>
<comment type="similarity">
    <text evidence="3 11">Belongs to the FAD-dependent oxidoreductase 2 family. NadB subfamily.</text>
</comment>
<evidence type="ECO:0000256" key="6">
    <source>
        <dbReference type="ARBA" id="ARBA00022642"/>
    </source>
</evidence>
<dbReference type="EC" id="1.4.3.16" evidence="4 10"/>
<dbReference type="SUPFAM" id="SSF51905">
    <property type="entry name" value="FAD/NAD(P)-binding domain"/>
    <property type="match status" value="1"/>
</dbReference>